<dbReference type="PANTHER" id="PTHR48413:SF1">
    <property type="entry name" value="PROTEIN HEAT-STRESS-ASSOCIATED 32"/>
    <property type="match status" value="1"/>
</dbReference>
<gene>
    <name evidence="1" type="ORF">CDL12_13114</name>
</gene>
<reference evidence="2" key="1">
    <citation type="journal article" date="2018" name="Gigascience">
        <title>Genome assembly of the Pink Ipe (Handroanthus impetiginosus, Bignoniaceae), a highly valued, ecologically keystone Neotropical timber forest tree.</title>
        <authorList>
            <person name="Silva-Junior O.B."/>
            <person name="Grattapaglia D."/>
            <person name="Novaes E."/>
            <person name="Collevatti R.G."/>
        </authorList>
    </citation>
    <scope>NUCLEOTIDE SEQUENCE [LARGE SCALE GENOMIC DNA]</scope>
    <source>
        <strain evidence="2">cv. UFG-1</strain>
    </source>
</reference>
<dbReference type="PANTHER" id="PTHR48413">
    <property type="match status" value="1"/>
</dbReference>
<dbReference type="STRING" id="429701.A0A2G9H9R0"/>
<dbReference type="EMBL" id="NKXS01002320">
    <property type="protein sequence ID" value="PIN14255.1"/>
    <property type="molecule type" value="Genomic_DNA"/>
</dbReference>
<sequence length="54" mass="6131">MQALRCTIIQFTVSILDKVNLFVDHSQVMDLECLRGRNLGKDHASVLGSSYFLF</sequence>
<dbReference type="AlphaFoldDB" id="A0A2G9H9R0"/>
<accession>A0A2G9H9R0</accession>
<comment type="caution">
    <text evidence="1">The sequence shown here is derived from an EMBL/GenBank/DDBJ whole genome shotgun (WGS) entry which is preliminary data.</text>
</comment>
<dbReference type="Proteomes" id="UP000231279">
    <property type="component" value="Unassembled WGS sequence"/>
</dbReference>
<proteinExistence type="predicted"/>
<evidence type="ECO:0000313" key="2">
    <source>
        <dbReference type="Proteomes" id="UP000231279"/>
    </source>
</evidence>
<name>A0A2G9H9R0_9LAMI</name>
<protein>
    <submittedName>
        <fullName evidence="1">Uncharacterized protein</fullName>
    </submittedName>
</protein>
<keyword evidence="2" id="KW-1185">Reference proteome</keyword>
<organism evidence="1 2">
    <name type="scientific">Handroanthus impetiginosus</name>
    <dbReference type="NCBI Taxonomy" id="429701"/>
    <lineage>
        <taxon>Eukaryota</taxon>
        <taxon>Viridiplantae</taxon>
        <taxon>Streptophyta</taxon>
        <taxon>Embryophyta</taxon>
        <taxon>Tracheophyta</taxon>
        <taxon>Spermatophyta</taxon>
        <taxon>Magnoliopsida</taxon>
        <taxon>eudicotyledons</taxon>
        <taxon>Gunneridae</taxon>
        <taxon>Pentapetalae</taxon>
        <taxon>asterids</taxon>
        <taxon>lamiids</taxon>
        <taxon>Lamiales</taxon>
        <taxon>Bignoniaceae</taxon>
        <taxon>Crescentiina</taxon>
        <taxon>Tabebuia alliance</taxon>
        <taxon>Handroanthus</taxon>
    </lineage>
</organism>
<evidence type="ECO:0000313" key="1">
    <source>
        <dbReference type="EMBL" id="PIN14255.1"/>
    </source>
</evidence>
<dbReference type="OrthoDB" id="1695518at2759"/>